<organism evidence="2 3">
    <name type="scientific">Sulfurospirillum halorespirans DSM 13726</name>
    <dbReference type="NCBI Taxonomy" id="1193502"/>
    <lineage>
        <taxon>Bacteria</taxon>
        <taxon>Pseudomonadati</taxon>
        <taxon>Campylobacterota</taxon>
        <taxon>Epsilonproteobacteria</taxon>
        <taxon>Campylobacterales</taxon>
        <taxon>Sulfurospirillaceae</taxon>
        <taxon>Sulfurospirillum</taxon>
    </lineage>
</organism>
<reference evidence="3" key="1">
    <citation type="submission" date="2016-08" db="EMBL/GenBank/DDBJ databases">
        <title>Complete genome sequence of the organohalide-respiring Epsilonproteobacterium Sulfurospirillum halorespirans.</title>
        <authorList>
            <person name="Goris T."/>
            <person name="Zimmermann J."/>
            <person name="Schenz B."/>
            <person name="Lemos M."/>
            <person name="Hackermueller J."/>
            <person name="Diekert G."/>
        </authorList>
    </citation>
    <scope>NUCLEOTIDE SEQUENCE [LARGE SCALE GENOMIC DNA]</scope>
    <source>
        <strain>DSM 13726</strain>
        <strain evidence="3">PCE-M2</strain>
    </source>
</reference>
<gene>
    <name evidence="2" type="ORF">SHALO_0065</name>
</gene>
<evidence type="ECO:0000313" key="3">
    <source>
        <dbReference type="Proteomes" id="UP000094609"/>
    </source>
</evidence>
<dbReference type="STRING" id="1193502.SHALO_0065"/>
<dbReference type="Proteomes" id="UP000094609">
    <property type="component" value="Chromosome"/>
</dbReference>
<keyword evidence="1" id="KW-0812">Transmembrane</keyword>
<evidence type="ECO:0000313" key="2">
    <source>
        <dbReference type="EMBL" id="AOO63867.1"/>
    </source>
</evidence>
<keyword evidence="1" id="KW-0472">Membrane</keyword>
<dbReference type="KEGG" id="shal:SHALO_0065"/>
<name>A0A1D7TFV4_9BACT</name>
<dbReference type="EMBL" id="CP017111">
    <property type="protein sequence ID" value="AOO63867.1"/>
    <property type="molecule type" value="Genomic_DNA"/>
</dbReference>
<feature type="transmembrane region" description="Helical" evidence="1">
    <location>
        <begin position="21"/>
        <end position="38"/>
    </location>
</feature>
<accession>A0A1D7TFV4</accession>
<proteinExistence type="predicted"/>
<feature type="transmembrane region" description="Helical" evidence="1">
    <location>
        <begin position="111"/>
        <end position="129"/>
    </location>
</feature>
<keyword evidence="1" id="KW-1133">Transmembrane helix</keyword>
<dbReference type="AlphaFoldDB" id="A0A1D7TFV4"/>
<evidence type="ECO:0000256" key="1">
    <source>
        <dbReference type="SAM" id="Phobius"/>
    </source>
</evidence>
<keyword evidence="3" id="KW-1185">Reference proteome</keyword>
<protein>
    <submittedName>
        <fullName evidence="2">Uncharacterized protein</fullName>
    </submittedName>
</protein>
<sequence>MTKQNEFIMPNSKTKLISLTLKLIFAFGLFTIPFIAFYPDPVFFDLTRDIRCGASADSVLGHGTADANIITALILFALFIVVMLAISVYLSHKLQTMLLKPKNQVVQGFMILILFFSGIASGFFFNVAMGDTHYANCYNKASERSILEKNWRKEIRAYTGFNNLLGVDLVLK</sequence>
<feature type="transmembrane region" description="Helical" evidence="1">
    <location>
        <begin position="69"/>
        <end position="90"/>
    </location>
</feature>